<evidence type="ECO:0000313" key="1">
    <source>
        <dbReference type="EMBL" id="KGA92833.1"/>
    </source>
</evidence>
<evidence type="ECO:0000313" key="2">
    <source>
        <dbReference type="Proteomes" id="UP000029452"/>
    </source>
</evidence>
<protein>
    <submittedName>
        <fullName evidence="1">Uncharacterized protein</fullName>
    </submittedName>
</protein>
<sequence length="37" mass="4505">MPEIVKGEIDQEALVRFHSLFCTFFIRRRIWLGKRIV</sequence>
<name>A0A094W5T7_9BACT</name>
<gene>
    <name evidence="1" type="ORF">LptCag_1667</name>
</gene>
<dbReference type="EMBL" id="JPGK01000011">
    <property type="protein sequence ID" value="KGA92833.1"/>
    <property type="molecule type" value="Genomic_DNA"/>
</dbReference>
<comment type="caution">
    <text evidence="1">The sequence shown here is derived from an EMBL/GenBank/DDBJ whole genome shotgun (WGS) entry which is preliminary data.</text>
</comment>
<accession>A0A094W5T7</accession>
<organism evidence="1 2">
    <name type="scientific">Leptospirillum ferriphilum</name>
    <dbReference type="NCBI Taxonomy" id="178606"/>
    <lineage>
        <taxon>Bacteria</taxon>
        <taxon>Pseudomonadati</taxon>
        <taxon>Nitrospirota</taxon>
        <taxon>Nitrospiria</taxon>
        <taxon>Nitrospirales</taxon>
        <taxon>Nitrospiraceae</taxon>
        <taxon>Leptospirillum</taxon>
    </lineage>
</organism>
<reference evidence="1 2" key="1">
    <citation type="submission" date="2014-06" db="EMBL/GenBank/DDBJ databases">
        <title>Draft genome sequence of iron oxidizing acidophile Leptospirillum ferriphilum DSM14647.</title>
        <authorList>
            <person name="Cardenas J.P."/>
            <person name="Lazcano M."/>
            <person name="Ossandon F.J."/>
            <person name="Corbett M."/>
            <person name="Holmes D.S."/>
            <person name="Watkin E."/>
        </authorList>
    </citation>
    <scope>NUCLEOTIDE SEQUENCE [LARGE SCALE GENOMIC DNA]</scope>
    <source>
        <strain evidence="1 2">DSM 14647</strain>
    </source>
</reference>
<dbReference type="Proteomes" id="UP000029452">
    <property type="component" value="Unassembled WGS sequence"/>
</dbReference>
<dbReference type="AlphaFoldDB" id="A0A094W5T7"/>
<proteinExistence type="predicted"/>